<accession>A0A2U3KT03</accession>
<sequence length="174" mass="19228">MENRQNGNSLIKMSDRYDVGHVQEVVRQAQEELHLLLQQRAEIMKRIGTVKQTIAGLANLFGDGVLNEELLELVDRKTNGRQPGFTKACRMILMEAGRPLSARDICESFQEKMPAMLARHKDPMASVTTVLNRLVDYGEAEAVALNTGRRAWRWVAESATGQGNGNGIGLAPVA</sequence>
<protein>
    <submittedName>
        <fullName evidence="1">Uncharacterized protein</fullName>
    </submittedName>
</protein>
<organism evidence="1 2">
    <name type="scientific">Candidatus Sulfotelmatobacter kueseliae</name>
    <dbReference type="NCBI Taxonomy" id="2042962"/>
    <lineage>
        <taxon>Bacteria</taxon>
        <taxon>Pseudomonadati</taxon>
        <taxon>Acidobacteriota</taxon>
        <taxon>Terriglobia</taxon>
        <taxon>Terriglobales</taxon>
        <taxon>Candidatus Korobacteraceae</taxon>
        <taxon>Candidatus Sulfotelmatobacter</taxon>
    </lineage>
</organism>
<evidence type="ECO:0000313" key="1">
    <source>
        <dbReference type="EMBL" id="SPF42795.1"/>
    </source>
</evidence>
<proteinExistence type="predicted"/>
<dbReference type="EMBL" id="OMOD01000141">
    <property type="protein sequence ID" value="SPF42795.1"/>
    <property type="molecule type" value="Genomic_DNA"/>
</dbReference>
<dbReference type="OrthoDB" id="125477at2"/>
<reference evidence="2" key="1">
    <citation type="submission" date="2018-02" db="EMBL/GenBank/DDBJ databases">
        <authorList>
            <person name="Hausmann B."/>
        </authorList>
    </citation>
    <scope>NUCLEOTIDE SEQUENCE [LARGE SCALE GENOMIC DNA]</scope>
    <source>
        <strain evidence="2">Peat soil MAG SbA1</strain>
    </source>
</reference>
<dbReference type="Proteomes" id="UP000238701">
    <property type="component" value="Unassembled WGS sequence"/>
</dbReference>
<dbReference type="AlphaFoldDB" id="A0A2U3KT03"/>
<evidence type="ECO:0000313" key="2">
    <source>
        <dbReference type="Proteomes" id="UP000238701"/>
    </source>
</evidence>
<gene>
    <name evidence="1" type="ORF">SBA1_470017</name>
</gene>
<name>A0A2U3KT03_9BACT</name>